<evidence type="ECO:0000256" key="2">
    <source>
        <dbReference type="ARBA" id="ARBA00022630"/>
    </source>
</evidence>
<evidence type="ECO:0000259" key="9">
    <source>
        <dbReference type="Pfam" id="PF00881"/>
    </source>
</evidence>
<evidence type="ECO:0000313" key="10">
    <source>
        <dbReference type="EMBL" id="XDK33263.1"/>
    </source>
</evidence>
<name>A0AB39HSB4_9BACI</name>
<gene>
    <name evidence="10" type="ORF">AB4Y30_02525</name>
</gene>
<dbReference type="AlphaFoldDB" id="A0AB39HSB4"/>
<feature type="domain" description="Nitroreductase" evidence="9">
    <location>
        <begin position="16"/>
        <end position="166"/>
    </location>
</feature>
<keyword evidence="3 7" id="KW-0288">FMN</keyword>
<sequence length="188" mass="22286">MSELVEKQKSELAKIIRERRAVKNNYTDKEVTEEVVLELLDDASWAPTHGMRQPWRFIFVHQDQKADFAKKVASTYPEDKQENRENFLNEPNAFLVAIMEVPDNQKQWDENFGAISCMLQNFWLLAWERKLGVVWRTNPHVYEEKVKEILDVKENEKIVGFVHLGYFEEAPKKKERIPVKEKFSVYKA</sequence>
<dbReference type="CDD" id="cd02135">
    <property type="entry name" value="YdjA-like"/>
    <property type="match status" value="1"/>
</dbReference>
<comment type="similarity">
    <text evidence="1 7">Belongs to the nitroreductase family.</text>
</comment>
<dbReference type="Pfam" id="PF00881">
    <property type="entry name" value="Nitroreductase"/>
    <property type="match status" value="1"/>
</dbReference>
<evidence type="ECO:0000256" key="1">
    <source>
        <dbReference type="ARBA" id="ARBA00007118"/>
    </source>
</evidence>
<keyword evidence="4 7" id="KW-0521">NADP</keyword>
<evidence type="ECO:0000256" key="7">
    <source>
        <dbReference type="PIRNR" id="PIRNR000232"/>
    </source>
</evidence>
<feature type="binding site" evidence="8">
    <location>
        <position position="49"/>
    </location>
    <ligand>
        <name>FMN</name>
        <dbReference type="ChEBI" id="CHEBI:58210"/>
        <note>ligand shared between dimeric partners</note>
    </ligand>
</feature>
<evidence type="ECO:0000256" key="6">
    <source>
        <dbReference type="ARBA" id="ARBA00023027"/>
    </source>
</evidence>
<evidence type="ECO:0000256" key="5">
    <source>
        <dbReference type="ARBA" id="ARBA00023002"/>
    </source>
</evidence>
<dbReference type="InterPro" id="IPR052530">
    <property type="entry name" value="NAD(P)H_nitroreductase"/>
</dbReference>
<dbReference type="SUPFAM" id="SSF55469">
    <property type="entry name" value="FMN-dependent nitroreductase-like"/>
    <property type="match status" value="1"/>
</dbReference>
<dbReference type="InterPro" id="IPR000415">
    <property type="entry name" value="Nitroreductase-like"/>
</dbReference>
<organism evidence="10">
    <name type="scientific">Ornithinibacillus sp. 4-3</name>
    <dbReference type="NCBI Taxonomy" id="3231488"/>
    <lineage>
        <taxon>Bacteria</taxon>
        <taxon>Bacillati</taxon>
        <taxon>Bacillota</taxon>
        <taxon>Bacilli</taxon>
        <taxon>Bacillales</taxon>
        <taxon>Bacillaceae</taxon>
        <taxon>Ornithinibacillus</taxon>
    </lineage>
</organism>
<dbReference type="InterPro" id="IPR029479">
    <property type="entry name" value="Nitroreductase"/>
</dbReference>
<keyword evidence="2 7" id="KW-0285">Flavoprotein</keyword>
<accession>A0AB39HSB4</accession>
<evidence type="ECO:0000256" key="8">
    <source>
        <dbReference type="PIRSR" id="PIRSR000232-1"/>
    </source>
</evidence>
<evidence type="ECO:0000256" key="3">
    <source>
        <dbReference type="ARBA" id="ARBA00022643"/>
    </source>
</evidence>
<dbReference type="PANTHER" id="PTHR43821:SF1">
    <property type="entry name" value="NAD(P)H NITROREDUCTASE YDJA-RELATED"/>
    <property type="match status" value="1"/>
</dbReference>
<comment type="cofactor">
    <cofactor evidence="8">
        <name>FMN</name>
        <dbReference type="ChEBI" id="CHEBI:58210"/>
    </cofactor>
    <text evidence="8">Binds 1 FMN per subunit.</text>
</comment>
<keyword evidence="6 7" id="KW-0520">NAD</keyword>
<dbReference type="GO" id="GO:0016491">
    <property type="term" value="F:oxidoreductase activity"/>
    <property type="evidence" value="ECO:0007669"/>
    <property type="project" value="UniProtKB-UniRule"/>
</dbReference>
<evidence type="ECO:0000256" key="4">
    <source>
        <dbReference type="ARBA" id="ARBA00022857"/>
    </source>
</evidence>
<dbReference type="InterPro" id="IPR026021">
    <property type="entry name" value="YdjA-like"/>
</dbReference>
<dbReference type="PANTHER" id="PTHR43821">
    <property type="entry name" value="NAD(P)H NITROREDUCTASE YDJA-RELATED"/>
    <property type="match status" value="1"/>
</dbReference>
<dbReference type="EC" id="1.-.-.-" evidence="7"/>
<dbReference type="EMBL" id="CP162599">
    <property type="protein sequence ID" value="XDK33263.1"/>
    <property type="molecule type" value="Genomic_DNA"/>
</dbReference>
<dbReference type="RefSeq" id="WP_368653945.1">
    <property type="nucleotide sequence ID" value="NZ_CP162599.1"/>
</dbReference>
<reference evidence="10" key="1">
    <citation type="submission" date="2024-07" db="EMBL/GenBank/DDBJ databases">
        <title>Halotolerant mesophilic bacterium Ornithinibacillus sp. 4-3, sp. nov., isolated from soil.</title>
        <authorList>
            <person name="Sidarenka A.V."/>
            <person name="Guliayeva D.E."/>
            <person name="Leanovich S.I."/>
            <person name="Hileuskaya K.S."/>
            <person name="Akhremchuk A.E."/>
            <person name="Sikolenko M.A."/>
            <person name="Valentovich L.N."/>
        </authorList>
    </citation>
    <scope>NUCLEOTIDE SEQUENCE</scope>
    <source>
        <strain evidence="10">4-3</strain>
    </source>
</reference>
<feature type="binding site" description="in other chain" evidence="8">
    <location>
        <begin position="135"/>
        <end position="137"/>
    </location>
    <ligand>
        <name>FMN</name>
        <dbReference type="ChEBI" id="CHEBI:58210"/>
        <note>ligand shared between dimeric partners</note>
    </ligand>
</feature>
<proteinExistence type="inferred from homology"/>
<dbReference type="Gene3D" id="3.40.109.10">
    <property type="entry name" value="NADH Oxidase"/>
    <property type="match status" value="1"/>
</dbReference>
<protein>
    <recommendedName>
        <fullName evidence="7">Putative NAD(P)H nitroreductase</fullName>
        <ecNumber evidence="7">1.-.-.-</ecNumber>
    </recommendedName>
</protein>
<keyword evidence="5 7" id="KW-0560">Oxidoreductase</keyword>
<dbReference type="PIRSF" id="PIRSF000232">
    <property type="entry name" value="YdjA"/>
    <property type="match status" value="1"/>
</dbReference>